<feature type="domain" description="DUF2383" evidence="1">
    <location>
        <begin position="17"/>
        <end position="127"/>
    </location>
</feature>
<dbReference type="Gene3D" id="1.20.1260.10">
    <property type="match status" value="1"/>
</dbReference>
<dbReference type="RefSeq" id="WP_156276256.1">
    <property type="nucleotide sequence ID" value="NZ_BAABGI010000003.1"/>
</dbReference>
<dbReference type="AlphaFoldDB" id="A0A7K1LPR7"/>
<keyword evidence="3" id="KW-1185">Reference proteome</keyword>
<dbReference type="Pfam" id="PF09537">
    <property type="entry name" value="DUF2383"/>
    <property type="match status" value="1"/>
</dbReference>
<dbReference type="InterPro" id="IPR012347">
    <property type="entry name" value="Ferritin-like"/>
</dbReference>
<name>A0A7K1LPR7_9FLAO</name>
<dbReference type="Proteomes" id="UP000460416">
    <property type="component" value="Unassembled WGS sequence"/>
</dbReference>
<evidence type="ECO:0000313" key="3">
    <source>
        <dbReference type="Proteomes" id="UP000460416"/>
    </source>
</evidence>
<dbReference type="PIRSF" id="PIRSF029477">
    <property type="entry name" value="UCP029477"/>
    <property type="match status" value="1"/>
</dbReference>
<dbReference type="InterPro" id="IPR019052">
    <property type="entry name" value="DUF2383"/>
</dbReference>
<protein>
    <submittedName>
        <fullName evidence="2">PA2169 family four-helix-bundle protein</fullName>
    </submittedName>
</protein>
<dbReference type="NCBIfam" id="TIGR02284">
    <property type="entry name" value="PA2169 family four-helix-bundle protein"/>
    <property type="match status" value="1"/>
</dbReference>
<proteinExistence type="predicted"/>
<evidence type="ECO:0000259" key="1">
    <source>
        <dbReference type="Pfam" id="PF09537"/>
    </source>
</evidence>
<evidence type="ECO:0000313" key="2">
    <source>
        <dbReference type="EMBL" id="MUP42777.1"/>
    </source>
</evidence>
<dbReference type="SUPFAM" id="SSF47240">
    <property type="entry name" value="Ferritin-like"/>
    <property type="match status" value="1"/>
</dbReference>
<gene>
    <name evidence="2" type="ORF">FLP08_09335</name>
</gene>
<dbReference type="InterPro" id="IPR009078">
    <property type="entry name" value="Ferritin-like_SF"/>
</dbReference>
<dbReference type="OrthoDB" id="282393at2"/>
<comment type="caution">
    <text evidence="2">The sequence shown here is derived from an EMBL/GenBank/DDBJ whole genome shotgun (WGS) entry which is preliminary data.</text>
</comment>
<dbReference type="InterPro" id="IPR016920">
    <property type="entry name" value="UCP029477"/>
</dbReference>
<accession>A0A7K1LPR7</accession>
<dbReference type="EMBL" id="VJVW01000003">
    <property type="protein sequence ID" value="MUP42777.1"/>
    <property type="molecule type" value="Genomic_DNA"/>
</dbReference>
<dbReference type="InterPro" id="IPR011971">
    <property type="entry name" value="CHP02284"/>
</dbReference>
<organism evidence="2 3">
    <name type="scientific">Christiangramia aestuarii</name>
    <dbReference type="NCBI Taxonomy" id="1028746"/>
    <lineage>
        <taxon>Bacteria</taxon>
        <taxon>Pseudomonadati</taxon>
        <taxon>Bacteroidota</taxon>
        <taxon>Flavobacteriia</taxon>
        <taxon>Flavobacteriales</taxon>
        <taxon>Flavobacteriaceae</taxon>
        <taxon>Christiangramia</taxon>
    </lineage>
</organism>
<reference evidence="2 3" key="1">
    <citation type="submission" date="2019-07" db="EMBL/GenBank/DDBJ databases">
        <title>Gramella aestuarii sp. nov., isolated from a tidal flat, and emended description of Gramella echinicola.</title>
        <authorList>
            <person name="Liu L."/>
        </authorList>
    </citation>
    <scope>NUCLEOTIDE SEQUENCE [LARGE SCALE GENOMIC DNA]</scope>
    <source>
        <strain evidence="2 3">BS12</strain>
    </source>
</reference>
<sequence length="160" mass="18681">MRTTRESAREASHKNLVHILTTLLEKNYDAEKGYKKALEHTSNPDLRNFIKGQAVQRNHFATELDKHIHMLNEHPKDKNTGSALGTIHRFWMDVKSTWSKKDDEAILEECIRGEKASLKEYEEKLEKNILSPEIKALLESHRDKIKRTVRQIKILEDLKA</sequence>